<dbReference type="AlphaFoldDB" id="J9D1I6"/>
<name>J9D1I6_EDHAE</name>
<gene>
    <name evidence="1" type="ORF">EDEG_03770</name>
</gene>
<dbReference type="Proteomes" id="UP000003163">
    <property type="component" value="Unassembled WGS sequence"/>
</dbReference>
<protein>
    <submittedName>
        <fullName evidence="1">Uncharacterized protein</fullName>
    </submittedName>
</protein>
<dbReference type="InParanoid" id="J9D1I6"/>
<keyword evidence="2" id="KW-1185">Reference proteome</keyword>
<dbReference type="VEuPathDB" id="MicrosporidiaDB:EDEG_03770"/>
<proteinExistence type="predicted"/>
<dbReference type="HOGENOM" id="CLU_1343217_0_0_1"/>
<reference evidence="1 2" key="1">
    <citation type="submission" date="2011-08" db="EMBL/GenBank/DDBJ databases">
        <authorList>
            <person name="Liu Z.J."/>
            <person name="Shi F.L."/>
            <person name="Lu J.Q."/>
            <person name="Li M."/>
            <person name="Wang Z.L."/>
        </authorList>
    </citation>
    <scope>NUCLEOTIDE SEQUENCE [LARGE SCALE GENOMIC DNA]</scope>
    <source>
        <strain evidence="1 2">USNM 41457</strain>
    </source>
</reference>
<comment type="caution">
    <text evidence="1">The sequence shown here is derived from an EMBL/GenBank/DDBJ whole genome shotgun (WGS) entry which is preliminary data.</text>
</comment>
<evidence type="ECO:0000313" key="1">
    <source>
        <dbReference type="EMBL" id="EJW01701.1"/>
    </source>
</evidence>
<evidence type="ECO:0000313" key="2">
    <source>
        <dbReference type="Proteomes" id="UP000003163"/>
    </source>
</evidence>
<dbReference type="EMBL" id="AFBI03000120">
    <property type="protein sequence ID" value="EJW01701.1"/>
    <property type="molecule type" value="Genomic_DNA"/>
</dbReference>
<accession>J9D1I6</accession>
<sequence length="204" mass="24574">MYQKVSHSEDVSLYIEKKFDDINCLEEKDRYQSLIRNSFIYFDKIYSFVEETEKNEKVLWNKIRQNFFAFLTNKNTTSYLIFRKKNQSMLNVLYRLISEKCVANFHESINNRLDYTQSLIDGLQNNWECGNPIYQAENTSYNITSYDKRNKEEAGNRNYAFFHSLFYMHKIKFEDYVFLKNLKSLIFIRSEAKKKGETGSKFDK</sequence>
<reference evidence="2" key="2">
    <citation type="submission" date="2015-07" db="EMBL/GenBank/DDBJ databases">
        <title>Contrasting host-pathogen interactions and genome evolution in two generalist and specialist microsporidian pathogens of mosquitoes.</title>
        <authorList>
            <consortium name="The Broad Institute Genomics Platform"/>
            <consortium name="The Broad Institute Genome Sequencing Center for Infectious Disease"/>
            <person name="Cuomo C.A."/>
            <person name="Sanscrainte N.D."/>
            <person name="Goldberg J.M."/>
            <person name="Heiman D."/>
            <person name="Young S."/>
            <person name="Zeng Q."/>
            <person name="Becnel J.J."/>
            <person name="Birren B.W."/>
        </authorList>
    </citation>
    <scope>NUCLEOTIDE SEQUENCE [LARGE SCALE GENOMIC DNA]</scope>
    <source>
        <strain evidence="2">USNM 41457</strain>
    </source>
</reference>
<organism evidence="1 2">
    <name type="scientific">Edhazardia aedis (strain USNM 41457)</name>
    <name type="common">Microsporidian parasite</name>
    <dbReference type="NCBI Taxonomy" id="1003232"/>
    <lineage>
        <taxon>Eukaryota</taxon>
        <taxon>Fungi</taxon>
        <taxon>Fungi incertae sedis</taxon>
        <taxon>Microsporidia</taxon>
        <taxon>Edhazardia</taxon>
    </lineage>
</organism>